<dbReference type="Proteomes" id="UP000031670">
    <property type="component" value="Unassembled WGS sequence"/>
</dbReference>
<dbReference type="AlphaFoldDB" id="A0A0B8PC70"/>
<gene>
    <name evidence="2" type="ORF">JCM19232_3745</name>
</gene>
<proteinExistence type="predicted"/>
<sequence length="271" mass="30119">MMLMTWIRQWSNPDSMTFAFRFCLAVLLTWMISLLFDSQATGTAMMTAAIIQITGTRGASIKKSVARLTGTFIGGAYVLFVASATMIDAWLFNAFIILGIVVSLGIASYFHRRVAYMFAVVGITLSLVGFPIAAEADMTNLFDHVQLRCIGISFGILMSMVASYIIPYADDKRELLFVKAQTEKFISELFRSEASKVTKLIRTFLSLVGKKWLVVDDEIYGSHSDKSVKEKSRATFYDCINIGVQAIEYRKLGDAVGMSQSGVAGVRRQWL</sequence>
<protein>
    <submittedName>
        <fullName evidence="2">Uncharacterized protein</fullName>
    </submittedName>
</protein>
<reference evidence="2 3" key="2">
    <citation type="submission" date="2015-01" db="EMBL/GenBank/DDBJ databases">
        <authorList>
            <consortium name="NBRP consortium"/>
            <person name="Sawabe T."/>
            <person name="Meirelles P."/>
            <person name="Feng G."/>
            <person name="Sayaka M."/>
            <person name="Hattori M."/>
            <person name="Ohkuma M."/>
        </authorList>
    </citation>
    <scope>NUCLEOTIDE SEQUENCE [LARGE SCALE GENOMIC DNA]</scope>
    <source>
        <strain evidence="2 3">JCM19232</strain>
    </source>
</reference>
<feature type="transmembrane region" description="Helical" evidence="1">
    <location>
        <begin position="145"/>
        <end position="166"/>
    </location>
</feature>
<dbReference type="Pfam" id="PF04632">
    <property type="entry name" value="FUSC"/>
    <property type="match status" value="1"/>
</dbReference>
<organism evidence="2 3">
    <name type="scientific">Vibrio ishigakensis</name>
    <dbReference type="NCBI Taxonomy" id="1481914"/>
    <lineage>
        <taxon>Bacteria</taxon>
        <taxon>Pseudomonadati</taxon>
        <taxon>Pseudomonadota</taxon>
        <taxon>Gammaproteobacteria</taxon>
        <taxon>Vibrionales</taxon>
        <taxon>Vibrionaceae</taxon>
        <taxon>Vibrio</taxon>
    </lineage>
</organism>
<comment type="caution">
    <text evidence="2">The sequence shown here is derived from an EMBL/GenBank/DDBJ whole genome shotgun (WGS) entry which is preliminary data.</text>
</comment>
<evidence type="ECO:0000313" key="3">
    <source>
        <dbReference type="Proteomes" id="UP000031670"/>
    </source>
</evidence>
<dbReference type="EMBL" id="BBSA01000002">
    <property type="protein sequence ID" value="GAM60803.1"/>
    <property type="molecule type" value="Genomic_DNA"/>
</dbReference>
<feature type="transmembrane region" description="Helical" evidence="1">
    <location>
        <begin position="18"/>
        <end position="36"/>
    </location>
</feature>
<feature type="transmembrane region" description="Helical" evidence="1">
    <location>
        <begin position="65"/>
        <end position="84"/>
    </location>
</feature>
<dbReference type="GO" id="GO:0022857">
    <property type="term" value="F:transmembrane transporter activity"/>
    <property type="evidence" value="ECO:0007669"/>
    <property type="project" value="InterPro"/>
</dbReference>
<feature type="transmembrane region" description="Helical" evidence="1">
    <location>
        <begin position="90"/>
        <end position="107"/>
    </location>
</feature>
<keyword evidence="1" id="KW-0812">Transmembrane</keyword>
<accession>A0A0B8PC70</accession>
<reference evidence="2 3" key="1">
    <citation type="submission" date="2015-01" db="EMBL/GenBank/DDBJ databases">
        <title>Vibrio sp. C5 JCM 19232 whole genome shotgun sequence.</title>
        <authorList>
            <person name="Sawabe T."/>
            <person name="Meirelles P."/>
            <person name="Feng G."/>
            <person name="Sayaka M."/>
            <person name="Hattori M."/>
            <person name="Ohkuma M."/>
        </authorList>
    </citation>
    <scope>NUCLEOTIDE SEQUENCE [LARGE SCALE GENOMIC DNA]</scope>
    <source>
        <strain evidence="2 3">JCM19232</strain>
    </source>
</reference>
<feature type="transmembrane region" description="Helical" evidence="1">
    <location>
        <begin position="114"/>
        <end position="133"/>
    </location>
</feature>
<evidence type="ECO:0000313" key="2">
    <source>
        <dbReference type="EMBL" id="GAM60803.1"/>
    </source>
</evidence>
<evidence type="ECO:0000256" key="1">
    <source>
        <dbReference type="SAM" id="Phobius"/>
    </source>
</evidence>
<keyword evidence="1" id="KW-0472">Membrane</keyword>
<keyword evidence="1" id="KW-1133">Transmembrane helix</keyword>
<dbReference type="InterPro" id="IPR006726">
    <property type="entry name" value="PHBA_efflux_AaeB/fusaric-R"/>
</dbReference>
<dbReference type="GO" id="GO:0005886">
    <property type="term" value="C:plasma membrane"/>
    <property type="evidence" value="ECO:0007669"/>
    <property type="project" value="InterPro"/>
</dbReference>
<name>A0A0B8PC70_9VIBR</name>